<organism evidence="1 2">
    <name type="scientific">Olpidium bornovanus</name>
    <dbReference type="NCBI Taxonomy" id="278681"/>
    <lineage>
        <taxon>Eukaryota</taxon>
        <taxon>Fungi</taxon>
        <taxon>Fungi incertae sedis</taxon>
        <taxon>Olpidiomycota</taxon>
        <taxon>Olpidiomycotina</taxon>
        <taxon>Olpidiomycetes</taxon>
        <taxon>Olpidiales</taxon>
        <taxon>Olpidiaceae</taxon>
        <taxon>Olpidium</taxon>
    </lineage>
</organism>
<dbReference type="Proteomes" id="UP000673691">
    <property type="component" value="Unassembled WGS sequence"/>
</dbReference>
<accession>A0A8H7ZYY1</accession>
<keyword evidence="2" id="KW-1185">Reference proteome</keyword>
<dbReference type="AlphaFoldDB" id="A0A8H7ZYY1"/>
<dbReference type="EMBL" id="JAEFCI010003124">
    <property type="protein sequence ID" value="KAG5461792.1"/>
    <property type="molecule type" value="Genomic_DNA"/>
</dbReference>
<name>A0A8H7ZYY1_9FUNG</name>
<gene>
    <name evidence="1" type="ORF">BJ554DRAFT_5960</name>
</gene>
<evidence type="ECO:0000313" key="2">
    <source>
        <dbReference type="Proteomes" id="UP000673691"/>
    </source>
</evidence>
<comment type="caution">
    <text evidence="1">The sequence shown here is derived from an EMBL/GenBank/DDBJ whole genome shotgun (WGS) entry which is preliminary data.</text>
</comment>
<proteinExistence type="predicted"/>
<protein>
    <submittedName>
        <fullName evidence="1">Uncharacterized protein</fullName>
    </submittedName>
</protein>
<reference evidence="1 2" key="1">
    <citation type="journal article" name="Sci. Rep.">
        <title>Genome-scale phylogenetic analyses confirm Olpidium as the closest living zoosporic fungus to the non-flagellated, terrestrial fungi.</title>
        <authorList>
            <person name="Chang Y."/>
            <person name="Rochon D."/>
            <person name="Sekimoto S."/>
            <person name="Wang Y."/>
            <person name="Chovatia M."/>
            <person name="Sandor L."/>
            <person name="Salamov A."/>
            <person name="Grigoriev I.V."/>
            <person name="Stajich J.E."/>
            <person name="Spatafora J.W."/>
        </authorList>
    </citation>
    <scope>NUCLEOTIDE SEQUENCE [LARGE SCALE GENOMIC DNA]</scope>
    <source>
        <strain evidence="1">S191</strain>
    </source>
</reference>
<sequence>MWMASRSSSVLLDETQVQLVSSVGLPRPRPL</sequence>
<evidence type="ECO:0000313" key="1">
    <source>
        <dbReference type="EMBL" id="KAG5461792.1"/>
    </source>
</evidence>